<accession>A0A6M5UE54</accession>
<feature type="compositionally biased region" description="Polar residues" evidence="1">
    <location>
        <begin position="1"/>
        <end position="11"/>
    </location>
</feature>
<dbReference type="AlphaFoldDB" id="A0A6M5UE54"/>
<feature type="domain" description="DUF6318" evidence="2">
    <location>
        <begin position="39"/>
        <end position="174"/>
    </location>
</feature>
<evidence type="ECO:0000259" key="2">
    <source>
        <dbReference type="Pfam" id="PF19843"/>
    </source>
</evidence>
<gene>
    <name evidence="3" type="ORF">FIC82_004090</name>
</gene>
<organism evidence="3 4">
    <name type="scientific">Cellulosimicrobium protaetiae</name>
    <dbReference type="NCBI Taxonomy" id="2587808"/>
    <lineage>
        <taxon>Bacteria</taxon>
        <taxon>Bacillati</taxon>
        <taxon>Actinomycetota</taxon>
        <taxon>Actinomycetes</taxon>
        <taxon>Micrococcales</taxon>
        <taxon>Promicromonosporaceae</taxon>
        <taxon>Cellulosimicrobium</taxon>
    </lineage>
</organism>
<dbReference type="EMBL" id="CP052757">
    <property type="protein sequence ID" value="QJW35503.1"/>
    <property type="molecule type" value="Genomic_DNA"/>
</dbReference>
<dbReference type="InterPro" id="IPR046281">
    <property type="entry name" value="DUF6318"/>
</dbReference>
<dbReference type="KEGG" id="cprt:FIC82_004090"/>
<dbReference type="OrthoDB" id="5148029at2"/>
<evidence type="ECO:0000313" key="3">
    <source>
        <dbReference type="EMBL" id="QJW35503.1"/>
    </source>
</evidence>
<dbReference type="Proteomes" id="UP000451354">
    <property type="component" value="Chromosome"/>
</dbReference>
<evidence type="ECO:0000313" key="4">
    <source>
        <dbReference type="Proteomes" id="UP000451354"/>
    </source>
</evidence>
<feature type="compositionally biased region" description="Basic and acidic residues" evidence="1">
    <location>
        <begin position="39"/>
        <end position="48"/>
    </location>
</feature>
<protein>
    <recommendedName>
        <fullName evidence="2">DUF6318 domain-containing protein</fullName>
    </recommendedName>
</protein>
<proteinExistence type="predicted"/>
<reference evidence="4" key="1">
    <citation type="journal article" date="2022" name="Int. J. Syst. Evol. Microbiol.">
        <title>Cellulosimicrobium protaetiae sp. nov., isolated from the gut of the larva of Protaetia brevitarsis seulensis.</title>
        <authorList>
            <person name="Le Han H."/>
            <person name="Nguyen T.T.H."/>
            <person name="Li Z."/>
            <person name="Shin N.R."/>
            <person name="Kim S.G."/>
        </authorList>
    </citation>
    <scope>NUCLEOTIDE SEQUENCE [LARGE SCALE GENOMIC DNA]</scope>
    <source>
        <strain evidence="4">BI34</strain>
    </source>
</reference>
<dbReference type="RefSeq" id="WP_154797669.1">
    <property type="nucleotide sequence ID" value="NZ_CP052757.1"/>
</dbReference>
<dbReference type="Pfam" id="PF19843">
    <property type="entry name" value="DUF6318"/>
    <property type="match status" value="1"/>
</dbReference>
<sequence length="182" mass="19552">MAAACSGSTEPDPTPIETSAEPSPTETPEPSPTETGPVKPERPTAMDRDDAEGAAAAAEYFLELYPYIMTSSDTAEWEAMSHQECGYCSESLANARWLSDSGSVFTGGETTVEILTSYARDSQTGIFPLDVRTHQEPIEVSDATGQSVETVPRDTVELRIEMGRNTGSWVVVEVAPMPKDEG</sequence>
<feature type="region of interest" description="Disordered" evidence="1">
    <location>
        <begin position="1"/>
        <end position="52"/>
    </location>
</feature>
<evidence type="ECO:0000256" key="1">
    <source>
        <dbReference type="SAM" id="MobiDB-lite"/>
    </source>
</evidence>
<name>A0A6M5UE54_9MICO</name>
<keyword evidence="4" id="KW-1185">Reference proteome</keyword>
<feature type="compositionally biased region" description="Low complexity" evidence="1">
    <location>
        <begin position="15"/>
        <end position="24"/>
    </location>
</feature>